<dbReference type="AlphaFoldDB" id="A0A2T7G217"/>
<comment type="caution">
    <text evidence="1">The sequence shown here is derived from an EMBL/GenBank/DDBJ whole genome shotgun (WGS) entry which is preliminary data.</text>
</comment>
<accession>A0A2T7G217</accession>
<keyword evidence="2" id="KW-1185">Reference proteome</keyword>
<dbReference type="Gene3D" id="1.10.1220.10">
    <property type="entry name" value="Met repressor-like"/>
    <property type="match status" value="1"/>
</dbReference>
<evidence type="ECO:0000313" key="1">
    <source>
        <dbReference type="EMBL" id="PVA08469.1"/>
    </source>
</evidence>
<gene>
    <name evidence="1" type="ORF">DC366_19090</name>
</gene>
<dbReference type="EMBL" id="QCYH01000038">
    <property type="protein sequence ID" value="PVA08469.1"/>
    <property type="molecule type" value="Genomic_DNA"/>
</dbReference>
<organism evidence="1 2">
    <name type="scientific">Pelagivirga sediminicola</name>
    <dbReference type="NCBI Taxonomy" id="2170575"/>
    <lineage>
        <taxon>Bacteria</taxon>
        <taxon>Pseudomonadati</taxon>
        <taxon>Pseudomonadota</taxon>
        <taxon>Alphaproteobacteria</taxon>
        <taxon>Rhodobacterales</taxon>
        <taxon>Paracoccaceae</taxon>
        <taxon>Pelagivirga</taxon>
    </lineage>
</organism>
<dbReference type="Proteomes" id="UP000244446">
    <property type="component" value="Unassembled WGS sequence"/>
</dbReference>
<dbReference type="SUPFAM" id="SSF47598">
    <property type="entry name" value="Ribbon-helix-helix"/>
    <property type="match status" value="1"/>
</dbReference>
<proteinExistence type="predicted"/>
<sequence>MMNKSVPISFRLPADTKQALEKAAKDDSRSVSSLLDKLVSDWLKEQGYLAK</sequence>
<name>A0A2T7G217_9RHOB</name>
<reference evidence="1 2" key="1">
    <citation type="submission" date="2018-04" db="EMBL/GenBank/DDBJ databases">
        <title>Pelagivirga bohaiensis gen. nov., sp. nov., a bacterium isolated from the Bohai Sea.</title>
        <authorList>
            <person name="Ji X."/>
        </authorList>
    </citation>
    <scope>NUCLEOTIDE SEQUENCE [LARGE SCALE GENOMIC DNA]</scope>
    <source>
        <strain evidence="1 2">BH-SD19</strain>
    </source>
</reference>
<evidence type="ECO:0000313" key="2">
    <source>
        <dbReference type="Proteomes" id="UP000244446"/>
    </source>
</evidence>
<dbReference type="InterPro" id="IPR010985">
    <property type="entry name" value="Ribbon_hlx_hlx"/>
</dbReference>
<protein>
    <submittedName>
        <fullName evidence="1">Uncharacterized protein</fullName>
    </submittedName>
</protein>
<dbReference type="InterPro" id="IPR013321">
    <property type="entry name" value="Arc_rbn_hlx_hlx"/>
</dbReference>
<dbReference type="GO" id="GO:0006355">
    <property type="term" value="P:regulation of DNA-templated transcription"/>
    <property type="evidence" value="ECO:0007669"/>
    <property type="project" value="InterPro"/>
</dbReference>